<evidence type="ECO:0000259" key="7">
    <source>
        <dbReference type="PROSITE" id="PS51645"/>
    </source>
</evidence>
<feature type="binding site" evidence="4">
    <location>
        <position position="271"/>
    </location>
    <ligand>
        <name>FAD</name>
        <dbReference type="ChEBI" id="CHEBI:57692"/>
    </ligand>
</feature>
<evidence type="ECO:0000256" key="6">
    <source>
        <dbReference type="RuleBase" id="RU004182"/>
    </source>
</evidence>
<gene>
    <name evidence="8" type="ORF">DU478_08565</name>
</gene>
<name>A0A369TMJ1_9RHOB</name>
<feature type="binding site" evidence="4">
    <location>
        <begin position="373"/>
        <end position="375"/>
    </location>
    <ligand>
        <name>FAD</name>
        <dbReference type="ChEBI" id="CHEBI:57692"/>
    </ligand>
</feature>
<dbReference type="Gene3D" id="1.25.40.80">
    <property type="match status" value="1"/>
</dbReference>
<evidence type="ECO:0000256" key="2">
    <source>
        <dbReference type="ARBA" id="ARBA00022630"/>
    </source>
</evidence>
<dbReference type="SUPFAM" id="SSF52425">
    <property type="entry name" value="Cryptochrome/photolyase, N-terminal domain"/>
    <property type="match status" value="1"/>
</dbReference>
<reference evidence="8 9" key="1">
    <citation type="submission" date="2018-07" db="EMBL/GenBank/DDBJ databases">
        <title>Thalassococcus profundi sp. nov., a marine bacterium isolated from deep seawater of Okinawa Trough.</title>
        <authorList>
            <person name="Yu M."/>
        </authorList>
    </citation>
    <scope>NUCLEOTIDE SEQUENCE [LARGE SCALE GENOMIC DNA]</scope>
    <source>
        <strain evidence="8 9">WRAS1</strain>
    </source>
</reference>
<feature type="site" description="Electron transfer via tryptophanyl radical" evidence="5">
    <location>
        <position position="383"/>
    </location>
</feature>
<feature type="domain" description="Photolyase/cryptochrome alpha/beta" evidence="7">
    <location>
        <begin position="5"/>
        <end position="131"/>
    </location>
</feature>
<dbReference type="InterPro" id="IPR002081">
    <property type="entry name" value="Cryptochrome/DNA_photolyase_1"/>
</dbReference>
<dbReference type="PRINTS" id="PR00147">
    <property type="entry name" value="DNAPHOTLYASE"/>
</dbReference>
<dbReference type="EMBL" id="QPMK01000005">
    <property type="protein sequence ID" value="RDD66493.1"/>
    <property type="molecule type" value="Genomic_DNA"/>
</dbReference>
<dbReference type="InterPro" id="IPR036134">
    <property type="entry name" value="Crypto/Photolyase_FAD-like_sf"/>
</dbReference>
<keyword evidence="3 4" id="KW-0274">FAD</keyword>
<dbReference type="GO" id="GO:0003677">
    <property type="term" value="F:DNA binding"/>
    <property type="evidence" value="ECO:0007669"/>
    <property type="project" value="TreeGrafter"/>
</dbReference>
<evidence type="ECO:0000313" key="9">
    <source>
        <dbReference type="Proteomes" id="UP000253977"/>
    </source>
</evidence>
<evidence type="ECO:0000256" key="1">
    <source>
        <dbReference type="ARBA" id="ARBA00001932"/>
    </source>
</evidence>
<evidence type="ECO:0000256" key="4">
    <source>
        <dbReference type="PIRSR" id="PIRSR602081-1"/>
    </source>
</evidence>
<dbReference type="InterPro" id="IPR006050">
    <property type="entry name" value="DNA_photolyase_N"/>
</dbReference>
<dbReference type="InterPro" id="IPR005101">
    <property type="entry name" value="Cryptochr/Photolyase_FAD-bd"/>
</dbReference>
<feature type="binding site" evidence="4">
    <location>
        <position position="224"/>
    </location>
    <ligand>
        <name>FAD</name>
        <dbReference type="ChEBI" id="CHEBI:57692"/>
    </ligand>
</feature>
<comment type="similarity">
    <text evidence="6">Belongs to the DNA photolyase family.</text>
</comment>
<dbReference type="Gene3D" id="3.40.50.620">
    <property type="entry name" value="HUPs"/>
    <property type="match status" value="1"/>
</dbReference>
<dbReference type="GO" id="GO:0003904">
    <property type="term" value="F:deoxyribodipyrimidine photo-lyase activity"/>
    <property type="evidence" value="ECO:0007669"/>
    <property type="project" value="TreeGrafter"/>
</dbReference>
<accession>A0A369TMJ1</accession>
<comment type="caution">
    <text evidence="8">The sequence shown here is derived from an EMBL/GenBank/DDBJ whole genome shotgun (WGS) entry which is preliminary data.</text>
</comment>
<comment type="cofactor">
    <cofactor evidence="1">
        <name>(6R)-5,10-methylene-5,6,7,8-tetrahydrofolate</name>
        <dbReference type="ChEBI" id="CHEBI:15636"/>
    </cofactor>
</comment>
<feature type="binding site" evidence="4">
    <location>
        <begin position="236"/>
        <end position="240"/>
    </location>
    <ligand>
        <name>FAD</name>
        <dbReference type="ChEBI" id="CHEBI:57692"/>
    </ligand>
</feature>
<dbReference type="GO" id="GO:0009416">
    <property type="term" value="P:response to light stimulus"/>
    <property type="evidence" value="ECO:0007669"/>
    <property type="project" value="TreeGrafter"/>
</dbReference>
<dbReference type="PANTHER" id="PTHR11455">
    <property type="entry name" value="CRYPTOCHROME"/>
    <property type="match status" value="1"/>
</dbReference>
<dbReference type="InterPro" id="IPR036155">
    <property type="entry name" value="Crypto/Photolyase_N_sf"/>
</dbReference>
<keyword evidence="2 4" id="KW-0285">Flavoprotein</keyword>
<dbReference type="Pfam" id="PF00875">
    <property type="entry name" value="DNA_photolyase"/>
    <property type="match status" value="1"/>
</dbReference>
<feature type="site" description="Electron transfer via tryptophanyl radical" evidence="5">
    <location>
        <position position="360"/>
    </location>
</feature>
<feature type="site" description="Electron transfer via tryptophanyl radical" evidence="5">
    <location>
        <position position="305"/>
    </location>
</feature>
<dbReference type="InterPro" id="IPR014729">
    <property type="entry name" value="Rossmann-like_a/b/a_fold"/>
</dbReference>
<dbReference type="GO" id="GO:0071949">
    <property type="term" value="F:FAD binding"/>
    <property type="evidence" value="ECO:0007669"/>
    <property type="project" value="TreeGrafter"/>
</dbReference>
<organism evidence="8 9">
    <name type="scientific">Thalassococcus profundi</name>
    <dbReference type="NCBI Taxonomy" id="2282382"/>
    <lineage>
        <taxon>Bacteria</taxon>
        <taxon>Pseudomonadati</taxon>
        <taxon>Pseudomonadota</taxon>
        <taxon>Alphaproteobacteria</taxon>
        <taxon>Rhodobacterales</taxon>
        <taxon>Roseobacteraceae</taxon>
        <taxon>Thalassococcus</taxon>
    </lineage>
</organism>
<keyword evidence="9" id="KW-1185">Reference proteome</keyword>
<dbReference type="Pfam" id="PF03441">
    <property type="entry name" value="FAD_binding_7"/>
    <property type="match status" value="1"/>
</dbReference>
<dbReference type="Proteomes" id="UP000253977">
    <property type="component" value="Unassembled WGS sequence"/>
</dbReference>
<comment type="cofactor">
    <cofactor evidence="4">
        <name>FAD</name>
        <dbReference type="ChEBI" id="CHEBI:57692"/>
    </cofactor>
    <text evidence="4">Binds 1 FAD per subunit.</text>
</comment>
<dbReference type="AlphaFoldDB" id="A0A369TMJ1"/>
<dbReference type="Gene3D" id="1.10.579.10">
    <property type="entry name" value="DNA Cyclobutane Dipyrimidine Photolyase, subunit A, domain 3"/>
    <property type="match status" value="1"/>
</dbReference>
<dbReference type="OrthoDB" id="9772484at2"/>
<dbReference type="SUPFAM" id="SSF48173">
    <property type="entry name" value="Cryptochrome/photolyase FAD-binding domain"/>
    <property type="match status" value="1"/>
</dbReference>
<dbReference type="PROSITE" id="PS51645">
    <property type="entry name" value="PHR_CRY_ALPHA_BETA"/>
    <property type="match status" value="1"/>
</dbReference>
<protein>
    <submittedName>
        <fullName evidence="8">Deoxyribodipyrimidine photo-lyase</fullName>
    </submittedName>
</protein>
<keyword evidence="8" id="KW-0456">Lyase</keyword>
<evidence type="ECO:0000313" key="8">
    <source>
        <dbReference type="EMBL" id="RDD66493.1"/>
    </source>
</evidence>
<dbReference type="PANTHER" id="PTHR11455:SF9">
    <property type="entry name" value="CRYPTOCHROME CIRCADIAN CLOCK 5 ISOFORM X1"/>
    <property type="match status" value="1"/>
</dbReference>
<keyword evidence="6" id="KW-0157">Chromophore</keyword>
<proteinExistence type="inferred from homology"/>
<evidence type="ECO:0000256" key="5">
    <source>
        <dbReference type="PIRSR" id="PIRSR602081-2"/>
    </source>
</evidence>
<evidence type="ECO:0000256" key="3">
    <source>
        <dbReference type="ARBA" id="ARBA00022827"/>
    </source>
</evidence>
<dbReference type="RefSeq" id="WP_114510543.1">
    <property type="nucleotide sequence ID" value="NZ_QPMK01000005.1"/>
</dbReference>
<sequence length="473" mass="53733">MADTSPILLWFRRDLRLSDHPALTAAVKTGRSIVPVFLRDGLLDDLGAAPKWRLGLGVGCLAEALQDKGSRLILRSGDALEQLTQLIDETGAGAVYWMRAYDPQSVERDTKVKETLKEQGVEARSFAGHLMFEPWTVETKQGGFYKVYTPFWNAVKTRDVAEPLAAPGEIKAPGRWPDSETLDDWRLGAAMDRGADVVRPFVQLGEQAAQARLGAFMASKVADYNDARDIPGTDGTSCLSENLSLGEITPQQCWHAGLRAREEGKPGAETFLKELVWREFAYHLMWHTPRLLTDNWREDWEAFPWNEDERKAEVKAWKQGRTGIQFVDAGLREMYVTGRMHNRARMIVASYLTKHLMCHWKIGMQWFEDCLIDWDPASNAMGWQWSAGSGPDATPYFRVFNPVTQLDRFDKDRAYVQRWLGKPGAKLTGDAARYFDAIPKSWNMEPDDHYPEPVVNADEGRKRALEAYENRDF</sequence>